<dbReference type="OrthoDB" id="7729387at2"/>
<accession>A0A1I5VYB6</accession>
<sequence>MQHYTTAGVAHRLNRSPRTVRDWIMDGCPTMDGHRVRLGAIKIGRSWAVSDEDLVLFLHRIRPQPEGGRPDPMQEADPKASPDTSSKE</sequence>
<evidence type="ECO:0000256" key="1">
    <source>
        <dbReference type="SAM" id="MobiDB-lite"/>
    </source>
</evidence>
<evidence type="ECO:0000313" key="3">
    <source>
        <dbReference type="Proteomes" id="UP000199356"/>
    </source>
</evidence>
<evidence type="ECO:0008006" key="4">
    <source>
        <dbReference type="Google" id="ProtNLM"/>
    </source>
</evidence>
<feature type="compositionally biased region" description="Basic and acidic residues" evidence="1">
    <location>
        <begin position="76"/>
        <end position="88"/>
    </location>
</feature>
<evidence type="ECO:0000313" key="2">
    <source>
        <dbReference type="EMBL" id="SFQ12327.1"/>
    </source>
</evidence>
<organism evidence="2 3">
    <name type="scientific">Tranquillimonas alkanivorans</name>
    <dbReference type="NCBI Taxonomy" id="441119"/>
    <lineage>
        <taxon>Bacteria</taxon>
        <taxon>Pseudomonadati</taxon>
        <taxon>Pseudomonadota</taxon>
        <taxon>Alphaproteobacteria</taxon>
        <taxon>Rhodobacterales</taxon>
        <taxon>Roseobacteraceae</taxon>
        <taxon>Tranquillimonas</taxon>
    </lineage>
</organism>
<proteinExistence type="predicted"/>
<dbReference type="STRING" id="441119.SAMN04488047_13721"/>
<dbReference type="RefSeq" id="WP_093425467.1">
    <property type="nucleotide sequence ID" value="NZ_FOXA01000037.1"/>
</dbReference>
<gene>
    <name evidence="2" type="ORF">SAMN04488047_13721</name>
</gene>
<name>A0A1I5VYB6_9RHOB</name>
<dbReference type="AlphaFoldDB" id="A0A1I5VYB6"/>
<dbReference type="EMBL" id="FOXA01000037">
    <property type="protein sequence ID" value="SFQ12327.1"/>
    <property type="molecule type" value="Genomic_DNA"/>
</dbReference>
<reference evidence="2 3" key="1">
    <citation type="submission" date="2016-10" db="EMBL/GenBank/DDBJ databases">
        <authorList>
            <person name="de Groot N.N."/>
        </authorList>
    </citation>
    <scope>NUCLEOTIDE SEQUENCE [LARGE SCALE GENOMIC DNA]</scope>
    <source>
        <strain evidence="2 3">DSM 19547</strain>
    </source>
</reference>
<dbReference type="Proteomes" id="UP000199356">
    <property type="component" value="Unassembled WGS sequence"/>
</dbReference>
<keyword evidence="3" id="KW-1185">Reference proteome</keyword>
<feature type="region of interest" description="Disordered" evidence="1">
    <location>
        <begin position="61"/>
        <end position="88"/>
    </location>
</feature>
<protein>
    <recommendedName>
        <fullName evidence="4">Helix-turn-helix domain-containing protein</fullName>
    </recommendedName>
</protein>